<evidence type="ECO:0000259" key="5">
    <source>
        <dbReference type="SMART" id="SM01391"/>
    </source>
</evidence>
<feature type="coiled-coil region" evidence="3">
    <location>
        <begin position="242"/>
        <end position="276"/>
    </location>
</feature>
<feature type="compositionally biased region" description="Low complexity" evidence="4">
    <location>
        <begin position="454"/>
        <end position="465"/>
    </location>
</feature>
<reference evidence="6" key="2">
    <citation type="submission" date="2025-09" db="UniProtKB">
        <authorList>
            <consortium name="Ensembl"/>
        </authorList>
    </citation>
    <scope>IDENTIFICATION</scope>
</reference>
<protein>
    <submittedName>
        <fullName evidence="6">Syncoilin, intermediate filament protein</fullName>
    </submittedName>
</protein>
<dbReference type="SMART" id="SM01391">
    <property type="entry name" value="Filament"/>
    <property type="match status" value="1"/>
</dbReference>
<feature type="region of interest" description="Disordered" evidence="4">
    <location>
        <begin position="1"/>
        <end position="30"/>
    </location>
</feature>
<feature type="coiled-coil region" evidence="3">
    <location>
        <begin position="364"/>
        <end position="437"/>
    </location>
</feature>
<dbReference type="Gene3D" id="1.20.5.170">
    <property type="match status" value="1"/>
</dbReference>
<dbReference type="InterPro" id="IPR027702">
    <property type="entry name" value="Syncoilin"/>
</dbReference>
<feature type="domain" description="IF rod" evidence="5">
    <location>
        <begin position="149"/>
        <end position="439"/>
    </location>
</feature>
<dbReference type="PANTHER" id="PTHR47147">
    <property type="entry name" value="SYNCOILIN"/>
    <property type="match status" value="1"/>
</dbReference>
<keyword evidence="2 3" id="KW-0175">Coiled coil</keyword>
<accession>A0A3B3QW07</accession>
<evidence type="ECO:0000256" key="2">
    <source>
        <dbReference type="ARBA" id="ARBA00023054"/>
    </source>
</evidence>
<organism evidence="6 7">
    <name type="scientific">Paramormyrops kingsleyae</name>
    <dbReference type="NCBI Taxonomy" id="1676925"/>
    <lineage>
        <taxon>Eukaryota</taxon>
        <taxon>Metazoa</taxon>
        <taxon>Chordata</taxon>
        <taxon>Craniata</taxon>
        <taxon>Vertebrata</taxon>
        <taxon>Euteleostomi</taxon>
        <taxon>Actinopterygii</taxon>
        <taxon>Neopterygii</taxon>
        <taxon>Teleostei</taxon>
        <taxon>Osteoglossocephala</taxon>
        <taxon>Osteoglossomorpha</taxon>
        <taxon>Osteoglossiformes</taxon>
        <taxon>Mormyridae</taxon>
        <taxon>Paramormyrops</taxon>
    </lineage>
</organism>
<evidence type="ECO:0000256" key="1">
    <source>
        <dbReference type="ARBA" id="ARBA00022754"/>
    </source>
</evidence>
<reference evidence="6" key="1">
    <citation type="submission" date="2025-08" db="UniProtKB">
        <authorList>
            <consortium name="Ensembl"/>
        </authorList>
    </citation>
    <scope>IDENTIFICATION</scope>
</reference>
<keyword evidence="1" id="KW-0403">Intermediate filament</keyword>
<evidence type="ECO:0000256" key="4">
    <source>
        <dbReference type="SAM" id="MobiDB-lite"/>
    </source>
</evidence>
<keyword evidence="7" id="KW-1185">Reference proteome</keyword>
<name>A0A3B3QW07_9TELE</name>
<proteinExistence type="predicted"/>
<evidence type="ECO:0000313" key="6">
    <source>
        <dbReference type="Ensembl" id="ENSPKIP00000009601.1"/>
    </source>
</evidence>
<dbReference type="GO" id="GO:0005882">
    <property type="term" value="C:intermediate filament"/>
    <property type="evidence" value="ECO:0007669"/>
    <property type="project" value="UniProtKB-KW"/>
</dbReference>
<dbReference type="SUPFAM" id="SSF64593">
    <property type="entry name" value="Intermediate filament protein, coiled coil region"/>
    <property type="match status" value="1"/>
</dbReference>
<evidence type="ECO:0000256" key="3">
    <source>
        <dbReference type="SAM" id="Coils"/>
    </source>
</evidence>
<dbReference type="AlphaFoldDB" id="A0A3B3QW07"/>
<dbReference type="Proteomes" id="UP000261540">
    <property type="component" value="Unplaced"/>
</dbReference>
<dbReference type="STRING" id="1676925.ENSPKIP00000009601"/>
<dbReference type="GeneTree" id="ENSGT00390000018108"/>
<dbReference type="PANTHER" id="PTHR47147:SF1">
    <property type="entry name" value="SYNCOILIN"/>
    <property type="match status" value="1"/>
</dbReference>
<dbReference type="InterPro" id="IPR039008">
    <property type="entry name" value="IF_rod_dom"/>
</dbReference>
<dbReference type="Pfam" id="PF00038">
    <property type="entry name" value="Filament"/>
    <property type="match status" value="1"/>
</dbReference>
<sequence length="488" mass="54845">MDSKEAPSQLKPTWGILQEASVGTEGNRMQEADLQFKDQMEESGTDTKSYSEGIMLQFGESMDWAGVQLEGAAEDPRGSLEGLSVQFEECLHELGALLLGQSGGMDSQIEGCLGEISTQLEECTRELVAQLEDSAERDSSRGDSTTRPSDEAVLGELGLRFEACIAQVGALERHRDQLVAELLALEEPMAREAQELRAELAKVWRQLAQSELERRSLRGEVLGVRKRLFAVVRECTQSRIFLDTLQRDVKESVITQEKLQAELLRLTEEAARLQLDQQNHLNDLQSQLSGAEPPPAAGELSQCREASRAIQQQLQSGVQALQELYEPRLQALLARRQASAEATRRCREESRELRAQLSPLREEAQRLALQKAYLEERLALMQQEREENLSQHREALDALEENRRHLKTETEIQQKKNQDIENVKRGLEEELRTYRQASVQKGPSRGGRVNMHRSSTSPSHTNTPSVCKTHASLFVGTAMKSEKQQDLP</sequence>
<feature type="region of interest" description="Disordered" evidence="4">
    <location>
        <begin position="437"/>
        <end position="466"/>
    </location>
</feature>
<evidence type="ECO:0000313" key="7">
    <source>
        <dbReference type="Proteomes" id="UP000261540"/>
    </source>
</evidence>
<dbReference type="Ensembl" id="ENSPKIT00000033713.1">
    <property type="protein sequence ID" value="ENSPKIP00000009601.1"/>
    <property type="gene ID" value="ENSPKIG00000024650.1"/>
</dbReference>